<feature type="region of interest" description="Disordered" evidence="1">
    <location>
        <begin position="39"/>
        <end position="86"/>
    </location>
</feature>
<feature type="region of interest" description="Disordered" evidence="1">
    <location>
        <begin position="1"/>
        <end position="23"/>
    </location>
</feature>
<name>A0A392SIK2_9FABA</name>
<proteinExistence type="predicted"/>
<protein>
    <submittedName>
        <fullName evidence="2">Uncharacterized protein</fullName>
    </submittedName>
</protein>
<accession>A0A392SIK2</accession>
<feature type="non-terminal residue" evidence="2">
    <location>
        <position position="86"/>
    </location>
</feature>
<organism evidence="2 3">
    <name type="scientific">Trifolium medium</name>
    <dbReference type="NCBI Taxonomy" id="97028"/>
    <lineage>
        <taxon>Eukaryota</taxon>
        <taxon>Viridiplantae</taxon>
        <taxon>Streptophyta</taxon>
        <taxon>Embryophyta</taxon>
        <taxon>Tracheophyta</taxon>
        <taxon>Spermatophyta</taxon>
        <taxon>Magnoliopsida</taxon>
        <taxon>eudicotyledons</taxon>
        <taxon>Gunneridae</taxon>
        <taxon>Pentapetalae</taxon>
        <taxon>rosids</taxon>
        <taxon>fabids</taxon>
        <taxon>Fabales</taxon>
        <taxon>Fabaceae</taxon>
        <taxon>Papilionoideae</taxon>
        <taxon>50 kb inversion clade</taxon>
        <taxon>NPAAA clade</taxon>
        <taxon>Hologalegina</taxon>
        <taxon>IRL clade</taxon>
        <taxon>Trifolieae</taxon>
        <taxon>Trifolium</taxon>
    </lineage>
</organism>
<feature type="compositionally biased region" description="Low complexity" evidence="1">
    <location>
        <begin position="63"/>
        <end position="74"/>
    </location>
</feature>
<evidence type="ECO:0000313" key="2">
    <source>
        <dbReference type="EMBL" id="MCI48728.1"/>
    </source>
</evidence>
<evidence type="ECO:0000313" key="3">
    <source>
        <dbReference type="Proteomes" id="UP000265520"/>
    </source>
</evidence>
<comment type="caution">
    <text evidence="2">The sequence shown here is derived from an EMBL/GenBank/DDBJ whole genome shotgun (WGS) entry which is preliminary data.</text>
</comment>
<sequence length="86" mass="9272">MSKALDPRDNYGPPKNTNKTLALGTPSYLNKITASHQPITSIRPQTGIRPSLVTPSSFTSKITNPSSSSNTRPSKLAYYSPPDTLP</sequence>
<dbReference type="AlphaFoldDB" id="A0A392SIK2"/>
<feature type="compositionally biased region" description="Polar residues" evidence="1">
    <location>
        <begin position="53"/>
        <end position="62"/>
    </location>
</feature>
<dbReference type="Proteomes" id="UP000265520">
    <property type="component" value="Unassembled WGS sequence"/>
</dbReference>
<keyword evidence="3" id="KW-1185">Reference proteome</keyword>
<reference evidence="2 3" key="1">
    <citation type="journal article" date="2018" name="Front. Plant Sci.">
        <title>Red Clover (Trifolium pratense) and Zigzag Clover (T. medium) - A Picture of Genomic Similarities and Differences.</title>
        <authorList>
            <person name="Dluhosova J."/>
            <person name="Istvanek J."/>
            <person name="Nedelnik J."/>
            <person name="Repkova J."/>
        </authorList>
    </citation>
    <scope>NUCLEOTIDE SEQUENCE [LARGE SCALE GENOMIC DNA]</scope>
    <source>
        <strain evidence="3">cv. 10/8</strain>
        <tissue evidence="2">Leaf</tissue>
    </source>
</reference>
<evidence type="ECO:0000256" key="1">
    <source>
        <dbReference type="SAM" id="MobiDB-lite"/>
    </source>
</evidence>
<dbReference type="EMBL" id="LXQA010390748">
    <property type="protein sequence ID" value="MCI48728.1"/>
    <property type="molecule type" value="Genomic_DNA"/>
</dbReference>